<evidence type="ECO:0000313" key="2">
    <source>
        <dbReference type="Proteomes" id="UP000789901"/>
    </source>
</evidence>
<reference evidence="1 2" key="1">
    <citation type="submission" date="2021-06" db="EMBL/GenBank/DDBJ databases">
        <authorList>
            <person name="Kallberg Y."/>
            <person name="Tangrot J."/>
            <person name="Rosling A."/>
        </authorList>
    </citation>
    <scope>NUCLEOTIDE SEQUENCE [LARGE SCALE GENOMIC DNA]</scope>
    <source>
        <strain evidence="1 2">120-4 pot B 10/14</strain>
    </source>
</reference>
<accession>A0ABN7VT11</accession>
<organism evidence="1 2">
    <name type="scientific">Gigaspora margarita</name>
    <dbReference type="NCBI Taxonomy" id="4874"/>
    <lineage>
        <taxon>Eukaryota</taxon>
        <taxon>Fungi</taxon>
        <taxon>Fungi incertae sedis</taxon>
        <taxon>Mucoromycota</taxon>
        <taxon>Glomeromycotina</taxon>
        <taxon>Glomeromycetes</taxon>
        <taxon>Diversisporales</taxon>
        <taxon>Gigasporaceae</taxon>
        <taxon>Gigaspora</taxon>
    </lineage>
</organism>
<dbReference type="EMBL" id="CAJVQB010021711">
    <property type="protein sequence ID" value="CAG8797829.1"/>
    <property type="molecule type" value="Genomic_DNA"/>
</dbReference>
<protein>
    <submittedName>
        <fullName evidence="1">29079_t:CDS:1</fullName>
    </submittedName>
</protein>
<evidence type="ECO:0000313" key="1">
    <source>
        <dbReference type="EMBL" id="CAG8797829.1"/>
    </source>
</evidence>
<proteinExistence type="predicted"/>
<sequence length="46" mass="5559">MQQVVKEFALCGCMLEKIEEIYQELYNVQVEKEEDKNLDNYDLDEE</sequence>
<name>A0ABN7VT11_GIGMA</name>
<comment type="caution">
    <text evidence="1">The sequence shown here is derived from an EMBL/GenBank/DDBJ whole genome shotgun (WGS) entry which is preliminary data.</text>
</comment>
<keyword evidence="2" id="KW-1185">Reference proteome</keyword>
<dbReference type="Proteomes" id="UP000789901">
    <property type="component" value="Unassembled WGS sequence"/>
</dbReference>
<gene>
    <name evidence="1" type="ORF">GMARGA_LOCUS22477</name>
</gene>